<accession>A0A418WG62</accession>
<dbReference type="InterPro" id="IPR029063">
    <property type="entry name" value="SAM-dependent_MTases_sf"/>
</dbReference>
<dbReference type="InterPro" id="IPR052514">
    <property type="entry name" value="SAM-dependent_MTase"/>
</dbReference>
<dbReference type="EMBL" id="QYUK01000011">
    <property type="protein sequence ID" value="RJF89006.1"/>
    <property type="molecule type" value="Genomic_DNA"/>
</dbReference>
<dbReference type="GO" id="GO:0008168">
    <property type="term" value="F:methyltransferase activity"/>
    <property type="evidence" value="ECO:0007669"/>
    <property type="project" value="UniProtKB-KW"/>
</dbReference>
<dbReference type="NCBIfam" id="TIGR01444">
    <property type="entry name" value="fkbM_fam"/>
    <property type="match status" value="1"/>
</dbReference>
<gene>
    <name evidence="2" type="ORF">D3874_20190</name>
</gene>
<organism evidence="2 3">
    <name type="scientific">Oleomonas cavernae</name>
    <dbReference type="NCBI Taxonomy" id="2320859"/>
    <lineage>
        <taxon>Bacteria</taxon>
        <taxon>Pseudomonadati</taxon>
        <taxon>Pseudomonadota</taxon>
        <taxon>Alphaproteobacteria</taxon>
        <taxon>Acetobacterales</taxon>
        <taxon>Acetobacteraceae</taxon>
        <taxon>Oleomonas</taxon>
    </lineage>
</organism>
<keyword evidence="3" id="KW-1185">Reference proteome</keyword>
<protein>
    <submittedName>
        <fullName evidence="2">FkbM family methyltransferase</fullName>
    </submittedName>
</protein>
<feature type="domain" description="Methyltransferase FkbM" evidence="1">
    <location>
        <begin position="154"/>
        <end position="307"/>
    </location>
</feature>
<sequence>MPIAPRGTCCRRSPVGMAISCSAGMGFQLKVADDFAIVHRRATTRQATGSAGHACLIGCRKLGFREIMLSSYLRTKLSVLRHNLRRSDGRTPMSIHAEGGGLIRLRSQGRTIYLSNLARWKLYRLGLNFRLTDLVNQYGLLDLAKAFPGKLVLDVGANIGEFSIFARDHGAKVIAFEPDPQNQKALRKNVEPLGVEVVGKALWNCPETLTFFSVTATADSSLIEPTSDVDTSYQVDAIPLDDFTKARNLGEIFLIKADAEGAEPEVLSGARETLKQTRYIAIDCGPERQGADTVAASRQILADAGFDVTVLPGGRMVLFGRNRNLAAQ</sequence>
<comment type="caution">
    <text evidence="2">The sequence shown here is derived from an EMBL/GenBank/DDBJ whole genome shotgun (WGS) entry which is preliminary data.</text>
</comment>
<dbReference type="CDD" id="cd02440">
    <property type="entry name" value="AdoMet_MTases"/>
    <property type="match status" value="1"/>
</dbReference>
<dbReference type="PANTHER" id="PTHR34203:SF15">
    <property type="entry name" value="SLL1173 PROTEIN"/>
    <property type="match status" value="1"/>
</dbReference>
<proteinExistence type="predicted"/>
<dbReference type="Gene3D" id="3.40.50.150">
    <property type="entry name" value="Vaccinia Virus protein VP39"/>
    <property type="match status" value="1"/>
</dbReference>
<keyword evidence="2" id="KW-0489">Methyltransferase</keyword>
<keyword evidence="2" id="KW-0808">Transferase</keyword>
<reference evidence="2 3" key="1">
    <citation type="submission" date="2018-09" db="EMBL/GenBank/DDBJ databases">
        <authorList>
            <person name="Zhu H."/>
        </authorList>
    </citation>
    <scope>NUCLEOTIDE SEQUENCE [LARGE SCALE GENOMIC DNA]</scope>
    <source>
        <strain evidence="2 3">K1W22B-8</strain>
    </source>
</reference>
<dbReference type="AlphaFoldDB" id="A0A418WG62"/>
<dbReference type="Proteomes" id="UP000284605">
    <property type="component" value="Unassembled WGS sequence"/>
</dbReference>
<evidence type="ECO:0000259" key="1">
    <source>
        <dbReference type="Pfam" id="PF05050"/>
    </source>
</evidence>
<evidence type="ECO:0000313" key="3">
    <source>
        <dbReference type="Proteomes" id="UP000284605"/>
    </source>
</evidence>
<name>A0A418WG62_9PROT</name>
<dbReference type="SUPFAM" id="SSF53335">
    <property type="entry name" value="S-adenosyl-L-methionine-dependent methyltransferases"/>
    <property type="match status" value="1"/>
</dbReference>
<dbReference type="Pfam" id="PF05050">
    <property type="entry name" value="Methyltransf_21"/>
    <property type="match status" value="1"/>
</dbReference>
<dbReference type="InterPro" id="IPR006342">
    <property type="entry name" value="FkbM_mtfrase"/>
</dbReference>
<dbReference type="PANTHER" id="PTHR34203">
    <property type="entry name" value="METHYLTRANSFERASE, FKBM FAMILY PROTEIN"/>
    <property type="match status" value="1"/>
</dbReference>
<dbReference type="GO" id="GO:0032259">
    <property type="term" value="P:methylation"/>
    <property type="evidence" value="ECO:0007669"/>
    <property type="project" value="UniProtKB-KW"/>
</dbReference>
<evidence type="ECO:0000313" key="2">
    <source>
        <dbReference type="EMBL" id="RJF89006.1"/>
    </source>
</evidence>